<organism evidence="1 2">
    <name type="scientific">Pelomonas aquatica</name>
    <dbReference type="NCBI Taxonomy" id="431058"/>
    <lineage>
        <taxon>Bacteria</taxon>
        <taxon>Pseudomonadati</taxon>
        <taxon>Pseudomonadota</taxon>
        <taxon>Betaproteobacteria</taxon>
        <taxon>Burkholderiales</taxon>
        <taxon>Sphaerotilaceae</taxon>
        <taxon>Roseateles</taxon>
    </lineage>
</organism>
<name>A0A9X4LMI3_9BURK</name>
<dbReference type="AlphaFoldDB" id="A0A9X4LMI3"/>
<dbReference type="Proteomes" id="UP001152766">
    <property type="component" value="Unassembled WGS sequence"/>
</dbReference>
<keyword evidence="2" id="KW-1185">Reference proteome</keyword>
<comment type="caution">
    <text evidence="1">The sequence shown here is derived from an EMBL/GenBank/DDBJ whole genome shotgun (WGS) entry which is preliminary data.</text>
</comment>
<reference evidence="1" key="1">
    <citation type="submission" date="2019-02" db="EMBL/GenBank/DDBJ databases">
        <title>Draft genome of the type strain Pelomonas aquatica CCUG 52575T.</title>
        <authorList>
            <person name="Gomila M."/>
            <person name="Lalucat J."/>
        </authorList>
    </citation>
    <scope>NUCLEOTIDE SEQUENCE</scope>
    <source>
        <strain evidence="1">CCUG 52575</strain>
    </source>
</reference>
<gene>
    <name evidence="1" type="ORF">EXJ73_23535</name>
</gene>
<evidence type="ECO:0000313" key="1">
    <source>
        <dbReference type="EMBL" id="MDG0865429.1"/>
    </source>
</evidence>
<dbReference type="EMBL" id="SGUG01000090">
    <property type="protein sequence ID" value="MDG0865429.1"/>
    <property type="molecule type" value="Genomic_DNA"/>
</dbReference>
<evidence type="ECO:0000313" key="2">
    <source>
        <dbReference type="Proteomes" id="UP001152766"/>
    </source>
</evidence>
<accession>A0A9X4LMI3</accession>
<sequence length="401" mass="44187">MFSNEGASSEAGAIQYLVQVRLDGDASHLTAHAGRALGALLTGERVEGLRIVGQLLAAADTHLVLVAEGYMFATHPTVYTETDVEALYRIFRSENRIVLRCASHITLEVSRRDKALAIDLLSSANIDLAMRSGRDFFMWLAHEETIPFALIRDDQLRRLIDGLRSTPRLDDHWVNAFLKKAMQRAPGTVLELAKARIDASIASDDWSIQPLGSVFRDSDALDLLALPDGVTQLRDLLEWALGRIGDYKFSYRFAEMLQSLCSPYDATCVATIEDWLIAGGTADHFKVVTAIVRDAGAGFVFDNERFIARSLGAARAVGRKVFKDLSSAIFATSVGGLRSGSPGQPFEADLRLKDLAEKRLARITRADPTYDLYADIKGHATQDIERQLADGRRMDEEDADA</sequence>
<dbReference type="RefSeq" id="WP_268154690.1">
    <property type="nucleotide sequence ID" value="NZ_JAPPUW010000048.1"/>
</dbReference>
<proteinExistence type="predicted"/>
<protein>
    <submittedName>
        <fullName evidence="1">Uncharacterized protein</fullName>
    </submittedName>
</protein>